<dbReference type="PANTHER" id="PTHR45924">
    <property type="entry name" value="FI17866P1"/>
    <property type="match status" value="1"/>
</dbReference>
<feature type="region of interest" description="Disordered" evidence="2">
    <location>
        <begin position="1494"/>
        <end position="1527"/>
    </location>
</feature>
<dbReference type="EMBL" id="CAKKLH010000030">
    <property type="protein sequence ID" value="CAH0100021.1"/>
    <property type="molecule type" value="Genomic_DNA"/>
</dbReference>
<feature type="compositionally biased region" description="Low complexity" evidence="2">
    <location>
        <begin position="552"/>
        <end position="570"/>
    </location>
</feature>
<dbReference type="InterPro" id="IPR055251">
    <property type="entry name" value="SOS1_NGEF_PH"/>
</dbReference>
<feature type="region of interest" description="Disordered" evidence="2">
    <location>
        <begin position="1430"/>
        <end position="1460"/>
    </location>
</feature>
<feature type="compositionally biased region" description="Low complexity" evidence="2">
    <location>
        <begin position="1507"/>
        <end position="1527"/>
    </location>
</feature>
<reference evidence="5" key="1">
    <citation type="submission" date="2021-11" db="EMBL/GenBank/DDBJ databases">
        <authorList>
            <person name="Schell T."/>
        </authorList>
    </citation>
    <scope>NUCLEOTIDE SEQUENCE</scope>
    <source>
        <strain evidence="5">M5</strain>
    </source>
</reference>
<evidence type="ECO:0000313" key="5">
    <source>
        <dbReference type="EMBL" id="CAH0100021.1"/>
    </source>
</evidence>
<dbReference type="GO" id="GO:0005085">
    <property type="term" value="F:guanyl-nucleotide exchange factor activity"/>
    <property type="evidence" value="ECO:0007669"/>
    <property type="project" value="InterPro"/>
</dbReference>
<feature type="region of interest" description="Disordered" evidence="2">
    <location>
        <begin position="126"/>
        <end position="198"/>
    </location>
</feature>
<sequence length="1547" mass="168035">MATGAISSSSSPRRSVSFRSSELASPAGKETGGGGNVTSTSSRCGSSSSSSSLTSLAAPATSSSSSSSSSTWSACGIGGHLNSSENLTTTTGPCRDATGDTVTVAIVAATASSSSASSVAAVVAATGSGSPSRRPRSSAVNSDLHHLRHSGDSGDSGVSSPGPPSSEASERKHSGEEDEEEEDEEEDEDEADDGCSDNLSYMDRVVMEVVESEAVYVRDLQQVVEGYLYFWRDEGERAPLSSEQAAALFGNVDDIYRFNSQFLTQLQSCGLDPVEVARCFVRNNSGFTIYTDYCTNYPRKVSVLTDLMRNEAASRACRERQTQLQHTLPLGSYLLKPVQRILKYHLLLQNIVKHCDRSQTPGYSDIIVALSAMTGIAHHINDMKRKHEHAVRVQEVQSLLDGWPGEDLTTYGELVAEGSFRMYGAKAPRHVFLLDRMLLIVKRKEDGTLGYKVHIMCSNLMLIESVPGEPLSFHVIPFDNPRQQYTLEARNLEQKREWALQLKRVILENYDAVIPHHARQLVLQLGQDNQRCNQERPGPSNSGHGGYDRGDYAYSATTSSGSNSGSSSAAHHVKRHQHSAPEYLERRKHSTAGLTAKGRTRKGRKLSHDASSPRESPLIPRRLRRSLDSRDRSVSQDRNDVDHERKFSTHSCPTTAEAAKNKVRKFGAWRRRSEPCRETSLVVSQSQAEPTSTTNAGNNNVKMRDEQPREVSGTLQVEIAGASSSSSSKAAAAIVDPEPPILLLSQPTPQQQPQRMVPESLERIVEQLVLQNVEIQRILQRKKRRAAERQPSASSSSSSSRPYVRSESTTLDEGIYDTLLSPSANGSMMEAVGGVLSDIDGDYVTIRAEGGAGGGAGGGHFSRCHLRRSLGNKTPESMVEASQLAGLSNALSCHQQLQKATLSRSLSCPARGQQTVRVAKKSEASIAESGAASLAAVGGRIQKLLNHIGSPDHWSNWIRSLSPPQRRNSTDQRSVEPDASSTSRSRSRREPIDLDVDPMNISTSPCVPSVWLQMQSEHLAEPGKKSGSLPRSFQTPLDVKSRWMDRPVTIASDRPAPIDLQTDALELYIRSQTERPSDQTDQHSTNEGFDDSLTDIPSTPRVSTDNIHVHPDYKIYRRSASKSSLKTVLSSVSSKLRSGSEHFWGSLFSLSHDDSGNASSSSAGRQHSKVIHYLASRYALLLRQRHNSLQQHNSGSSTAAAAHSAAVGARIANLSDSTDYVIPKYSSPTTPVSSSIQLNFHSFHLIQFPVLSIGKQSCYSTSRSDLSSTKSTVSLASKTTWYGTLESTRDAAMQMMMMDSDDSESDQDDDDSATGMDGFFYERAFEAVEQLLDGAAADWCRDSAIFSDRDETGSVTEAIVVKTKPPPPPVASKSHRVHLQQQQQQHGRHRGMAILDRMRSLEENGGGNSVRSGKEVSASASLENLKSISQRRQELSQAVSSTTKPGDESETSSQHSTSTVNTVVEVHPAGGFSDDAVDSHSPVHQRRTGAVVMVRSHQQQRKGFDNLSHSPPSSSSSSSLSASAASAVPLPKGWVKHIIGKLQGDPK</sequence>
<comment type="caution">
    <text evidence="5">The sequence shown here is derived from an EMBL/GenBank/DDBJ whole genome shotgun (WGS) entry which is preliminary data.</text>
</comment>
<feature type="domain" description="DH" evidence="4">
    <location>
        <begin position="201"/>
        <end position="383"/>
    </location>
</feature>
<evidence type="ECO:0000256" key="1">
    <source>
        <dbReference type="ARBA" id="ARBA00022553"/>
    </source>
</evidence>
<proteinExistence type="predicted"/>
<feature type="compositionally biased region" description="Low complexity" evidence="2">
    <location>
        <begin position="7"/>
        <end position="21"/>
    </location>
</feature>
<dbReference type="Pfam" id="PF00621">
    <property type="entry name" value="RhoGEF"/>
    <property type="match status" value="1"/>
</dbReference>
<feature type="region of interest" description="Disordered" evidence="2">
    <location>
        <begin position="1360"/>
        <end position="1389"/>
    </location>
</feature>
<feature type="compositionally biased region" description="Basic and acidic residues" evidence="2">
    <location>
        <begin position="625"/>
        <end position="647"/>
    </location>
</feature>
<feature type="compositionally biased region" description="Acidic residues" evidence="2">
    <location>
        <begin position="176"/>
        <end position="195"/>
    </location>
</feature>
<accession>A0A8J2RG49</accession>
<organism evidence="5 6">
    <name type="scientific">Daphnia galeata</name>
    <dbReference type="NCBI Taxonomy" id="27404"/>
    <lineage>
        <taxon>Eukaryota</taxon>
        <taxon>Metazoa</taxon>
        <taxon>Ecdysozoa</taxon>
        <taxon>Arthropoda</taxon>
        <taxon>Crustacea</taxon>
        <taxon>Branchiopoda</taxon>
        <taxon>Diplostraca</taxon>
        <taxon>Cladocera</taxon>
        <taxon>Anomopoda</taxon>
        <taxon>Daphniidae</taxon>
        <taxon>Daphnia</taxon>
    </lineage>
</organism>
<name>A0A8J2RG49_9CRUS</name>
<dbReference type="Pfam" id="PF22697">
    <property type="entry name" value="SOS1_NGEF_PH"/>
    <property type="match status" value="1"/>
</dbReference>
<dbReference type="PROSITE" id="PS50010">
    <property type="entry name" value="DH_2"/>
    <property type="match status" value="1"/>
</dbReference>
<dbReference type="Gene3D" id="1.20.900.10">
    <property type="entry name" value="Dbl homology (DH) domain"/>
    <property type="match status" value="1"/>
</dbReference>
<keyword evidence="6" id="KW-1185">Reference proteome</keyword>
<protein>
    <recommendedName>
        <fullName evidence="7">Pleckstrin domain-containing family G member</fullName>
    </recommendedName>
</protein>
<feature type="compositionally biased region" description="Polar residues" evidence="2">
    <location>
        <begin position="681"/>
        <end position="701"/>
    </location>
</feature>
<feature type="compositionally biased region" description="Polar residues" evidence="2">
    <location>
        <begin position="1430"/>
        <end position="1444"/>
    </location>
</feature>
<feature type="region of interest" description="Disordered" evidence="2">
    <location>
        <begin position="530"/>
        <end position="649"/>
    </location>
</feature>
<evidence type="ECO:0008006" key="7">
    <source>
        <dbReference type="Google" id="ProtNLM"/>
    </source>
</evidence>
<evidence type="ECO:0000256" key="2">
    <source>
        <dbReference type="SAM" id="MobiDB-lite"/>
    </source>
</evidence>
<feature type="compositionally biased region" description="Polar residues" evidence="2">
    <location>
        <begin position="1095"/>
        <end position="1106"/>
    </location>
</feature>
<dbReference type="InterPro" id="IPR001849">
    <property type="entry name" value="PH_domain"/>
</dbReference>
<feature type="compositionally biased region" description="Low complexity" evidence="2">
    <location>
        <begin position="37"/>
        <end position="74"/>
    </location>
</feature>
<dbReference type="SUPFAM" id="SSF50729">
    <property type="entry name" value="PH domain-like"/>
    <property type="match status" value="1"/>
</dbReference>
<dbReference type="InterPro" id="IPR035899">
    <property type="entry name" value="DBL_dom_sf"/>
</dbReference>
<dbReference type="Proteomes" id="UP000789390">
    <property type="component" value="Unassembled WGS sequence"/>
</dbReference>
<gene>
    <name evidence="5" type="ORF">DGAL_LOCUS2194</name>
</gene>
<dbReference type="CDD" id="cd00160">
    <property type="entry name" value="RhoGEF"/>
    <property type="match status" value="1"/>
</dbReference>
<dbReference type="PROSITE" id="PS50003">
    <property type="entry name" value="PH_DOMAIN"/>
    <property type="match status" value="1"/>
</dbReference>
<feature type="domain" description="PH" evidence="3">
    <location>
        <begin position="413"/>
        <end position="507"/>
    </location>
</feature>
<dbReference type="SMART" id="SM00325">
    <property type="entry name" value="RhoGEF"/>
    <property type="match status" value="1"/>
</dbReference>
<dbReference type="CDD" id="cd13243">
    <property type="entry name" value="PH_PLEKHG1_G2_G3"/>
    <property type="match status" value="1"/>
</dbReference>
<feature type="region of interest" description="Disordered" evidence="2">
    <location>
        <begin position="1469"/>
        <end position="1488"/>
    </location>
</feature>
<dbReference type="GO" id="GO:0031267">
    <property type="term" value="F:small GTPase binding"/>
    <property type="evidence" value="ECO:0007669"/>
    <property type="project" value="TreeGrafter"/>
</dbReference>
<dbReference type="SMART" id="SM00233">
    <property type="entry name" value="PH"/>
    <property type="match status" value="1"/>
</dbReference>
<dbReference type="Gene3D" id="2.30.29.30">
    <property type="entry name" value="Pleckstrin-homology domain (PH domain)/Phosphotyrosine-binding domain (PTB)"/>
    <property type="match status" value="1"/>
</dbReference>
<dbReference type="SUPFAM" id="SSF48065">
    <property type="entry name" value="DBL homology domain (DH-domain)"/>
    <property type="match status" value="1"/>
</dbReference>
<dbReference type="InterPro" id="IPR011993">
    <property type="entry name" value="PH-like_dom_sf"/>
</dbReference>
<feature type="region of interest" description="Disordered" evidence="2">
    <location>
        <begin position="677"/>
        <end position="710"/>
    </location>
</feature>
<feature type="region of interest" description="Disordered" evidence="2">
    <location>
        <begin position="1073"/>
        <end position="1106"/>
    </location>
</feature>
<dbReference type="InterPro" id="IPR000219">
    <property type="entry name" value="DH_dom"/>
</dbReference>
<feature type="compositionally biased region" description="Low complexity" evidence="2">
    <location>
        <begin position="789"/>
        <end position="808"/>
    </location>
</feature>
<evidence type="ECO:0000259" key="4">
    <source>
        <dbReference type="PROSITE" id="PS50010"/>
    </source>
</evidence>
<evidence type="ECO:0000313" key="6">
    <source>
        <dbReference type="Proteomes" id="UP000789390"/>
    </source>
</evidence>
<feature type="compositionally biased region" description="Polar residues" evidence="2">
    <location>
        <begin position="81"/>
        <end position="92"/>
    </location>
</feature>
<feature type="region of interest" description="Disordered" evidence="2">
    <location>
        <begin position="956"/>
        <end position="1001"/>
    </location>
</feature>
<feature type="region of interest" description="Disordered" evidence="2">
    <location>
        <begin position="782"/>
        <end position="809"/>
    </location>
</feature>
<keyword evidence="1" id="KW-0597">Phosphoprotein</keyword>
<feature type="compositionally biased region" description="Polar residues" evidence="2">
    <location>
        <begin position="957"/>
        <end position="967"/>
    </location>
</feature>
<dbReference type="InterPro" id="IPR043324">
    <property type="entry name" value="PH_PLEKHG1_G2_G3"/>
</dbReference>
<dbReference type="OrthoDB" id="1594986at2759"/>
<evidence type="ECO:0000259" key="3">
    <source>
        <dbReference type="PROSITE" id="PS50003"/>
    </source>
</evidence>
<dbReference type="PANTHER" id="PTHR45924:SF2">
    <property type="entry name" value="FI17866P1"/>
    <property type="match status" value="1"/>
</dbReference>
<feature type="region of interest" description="Disordered" evidence="2">
    <location>
        <begin position="1"/>
        <end position="97"/>
    </location>
</feature>
<feature type="compositionally biased region" description="Basic and acidic residues" evidence="2">
    <location>
        <begin position="143"/>
        <end position="152"/>
    </location>
</feature>